<sequence>MAKYSQEFKLKLVKEYENGNLGYKS</sequence>
<protein>
    <submittedName>
        <fullName evidence="1">Transposase</fullName>
    </submittedName>
</protein>
<dbReference type="EMBL" id="VBTE01000084">
    <property type="protein sequence ID" value="TLQ04234.1"/>
    <property type="molecule type" value="Genomic_DNA"/>
</dbReference>
<dbReference type="EMBL" id="VBTE01000055">
    <property type="protein sequence ID" value="TLQ05257.1"/>
    <property type="molecule type" value="Genomic_DNA"/>
</dbReference>
<accession>A0A5R9BU88</accession>
<reference evidence="1 6" key="1">
    <citation type="submission" date="2019-05" db="EMBL/GenBank/DDBJ databases">
        <title>The metagenome of a microbial culture collection derived from dairy environment covers the genomic content of the human microbiome.</title>
        <authorList>
            <person name="Roder T."/>
            <person name="Wuthrich D."/>
            <person name="Sattari Z."/>
            <person name="Von Ah U."/>
            <person name="Bar C."/>
            <person name="Ronchi F."/>
            <person name="Macpherson A.J."/>
            <person name="Ganal-Vonarburg S.C."/>
            <person name="Bruggmann R."/>
            <person name="Vergeres G."/>
        </authorList>
    </citation>
    <scope>NUCLEOTIDE SEQUENCE [LARGE SCALE GENOMIC DNA]</scope>
    <source>
        <strain evidence="1 6">FAM 24235</strain>
    </source>
</reference>
<dbReference type="EMBL" id="VBTE01000037">
    <property type="protein sequence ID" value="TLQ06193.1"/>
    <property type="molecule type" value="Genomic_DNA"/>
</dbReference>
<evidence type="ECO:0000313" key="1">
    <source>
        <dbReference type="EMBL" id="TLQ04234.1"/>
    </source>
</evidence>
<feature type="non-terminal residue" evidence="1">
    <location>
        <position position="25"/>
    </location>
</feature>
<dbReference type="EMBL" id="VBTE01000014">
    <property type="protein sequence ID" value="TLQ07738.1"/>
    <property type="molecule type" value="Genomic_DNA"/>
</dbReference>
<dbReference type="AlphaFoldDB" id="A0A5R9BU88"/>
<gene>
    <name evidence="5" type="ORF">FEZ48_06120</name>
    <name evidence="4" type="ORF">FEZ48_10850</name>
    <name evidence="3" type="ORF">FEZ48_11625</name>
    <name evidence="2" type="ORF">FEZ48_12475</name>
    <name evidence="1" type="ORF">FEZ48_13760</name>
</gene>
<proteinExistence type="predicted"/>
<evidence type="ECO:0000313" key="4">
    <source>
        <dbReference type="EMBL" id="TLQ06193.1"/>
    </source>
</evidence>
<organism evidence="1 6">
    <name type="scientific">Marinilactibacillus psychrotolerans</name>
    <dbReference type="NCBI Taxonomy" id="191770"/>
    <lineage>
        <taxon>Bacteria</taxon>
        <taxon>Bacillati</taxon>
        <taxon>Bacillota</taxon>
        <taxon>Bacilli</taxon>
        <taxon>Lactobacillales</taxon>
        <taxon>Carnobacteriaceae</taxon>
        <taxon>Marinilactibacillus</taxon>
    </lineage>
</organism>
<evidence type="ECO:0000313" key="6">
    <source>
        <dbReference type="Proteomes" id="UP000307201"/>
    </source>
</evidence>
<name>A0A5R9BU88_9LACT</name>
<comment type="caution">
    <text evidence="1">The sequence shown here is derived from an EMBL/GenBank/DDBJ whole genome shotgun (WGS) entry which is preliminary data.</text>
</comment>
<evidence type="ECO:0000313" key="2">
    <source>
        <dbReference type="EMBL" id="TLQ05257.1"/>
    </source>
</evidence>
<evidence type="ECO:0000313" key="3">
    <source>
        <dbReference type="EMBL" id="TLQ05967.1"/>
    </source>
</evidence>
<evidence type="ECO:0000313" key="5">
    <source>
        <dbReference type="EMBL" id="TLQ07738.1"/>
    </source>
</evidence>
<dbReference type="Proteomes" id="UP000307201">
    <property type="component" value="Unassembled WGS sequence"/>
</dbReference>
<dbReference type="EMBL" id="VBTE01000044">
    <property type="protein sequence ID" value="TLQ05967.1"/>
    <property type="molecule type" value="Genomic_DNA"/>
</dbReference>